<name>A0A378YXR3_9BURK</name>
<sequence>MSHEAPHIPTAQSMPHVDSTDSTYPTDSTGSADPSDRVDSPGPMATADGDCARPGESSQNEVVNDDAGLCVRYVDEAIRSRRSIRAYLPKPVPPSTVADILSVASRAPSGSNIQPWQTYVLTGEALKRLTTRLLEAFNDPAQRLLHQEEYAYYPREWTEPYQARRRKVGWDLYGLLGIGRADKARMHGQHARNFTFFDAPVGLIFTIDRHLEQGSWLDYGMFLQSVMVAARARGLDTCPQAAFATFHQVIAAELRLPETRMVVCGMAMGHADPNAVENGLVTERAPLEEWAHFLN</sequence>
<reference evidence="8 9" key="1">
    <citation type="submission" date="2018-06" db="EMBL/GenBank/DDBJ databases">
        <authorList>
            <consortium name="Pathogen Informatics"/>
            <person name="Doyle S."/>
        </authorList>
    </citation>
    <scope>NUCLEOTIDE SEQUENCE [LARGE SCALE GENOMIC DNA]</scope>
    <source>
        <strain evidence="8 9">NCTC13160</strain>
    </source>
</reference>
<keyword evidence="5 8" id="KW-0560">Oxidoreductase</keyword>
<feature type="region of interest" description="Disordered" evidence="6">
    <location>
        <begin position="1"/>
        <end position="61"/>
    </location>
</feature>
<dbReference type="EC" id="1.6.99.3" evidence="8"/>
<comment type="similarity">
    <text evidence="2">Belongs to the nitroreductase family.</text>
</comment>
<comment type="cofactor">
    <cofactor evidence="1">
        <name>FMN</name>
        <dbReference type="ChEBI" id="CHEBI:58210"/>
    </cofactor>
</comment>
<dbReference type="AlphaFoldDB" id="A0A378YXR3"/>
<evidence type="ECO:0000256" key="4">
    <source>
        <dbReference type="ARBA" id="ARBA00022643"/>
    </source>
</evidence>
<dbReference type="InterPro" id="IPR000415">
    <property type="entry name" value="Nitroreductase-like"/>
</dbReference>
<dbReference type="InterPro" id="IPR029479">
    <property type="entry name" value="Nitroreductase"/>
</dbReference>
<dbReference type="PANTHER" id="PTHR43673:SF2">
    <property type="entry name" value="NITROREDUCTASE"/>
    <property type="match status" value="1"/>
</dbReference>
<gene>
    <name evidence="8" type="primary">nox</name>
    <name evidence="8" type="ORF">NCTC13160_04814</name>
</gene>
<evidence type="ECO:0000256" key="6">
    <source>
        <dbReference type="SAM" id="MobiDB-lite"/>
    </source>
</evidence>
<dbReference type="CDD" id="cd02136">
    <property type="entry name" value="PnbA_NfnB-like"/>
    <property type="match status" value="1"/>
</dbReference>
<evidence type="ECO:0000259" key="7">
    <source>
        <dbReference type="Pfam" id="PF00881"/>
    </source>
</evidence>
<keyword evidence="4" id="KW-0288">FMN</keyword>
<feature type="domain" description="Nitroreductase" evidence="7">
    <location>
        <begin position="78"/>
        <end position="270"/>
    </location>
</feature>
<accession>A0A378YXR3</accession>
<evidence type="ECO:0000313" key="9">
    <source>
        <dbReference type="Proteomes" id="UP000254573"/>
    </source>
</evidence>
<dbReference type="Pfam" id="PF00881">
    <property type="entry name" value="Nitroreductase"/>
    <property type="match status" value="1"/>
</dbReference>
<evidence type="ECO:0000256" key="2">
    <source>
        <dbReference type="ARBA" id="ARBA00007118"/>
    </source>
</evidence>
<protein>
    <submittedName>
        <fullName evidence="8">NADH dehydrogenase</fullName>
        <ecNumber evidence="8">1.6.99.3</ecNumber>
    </submittedName>
</protein>
<keyword evidence="3" id="KW-0285">Flavoprotein</keyword>
<dbReference type="Gene3D" id="3.40.109.10">
    <property type="entry name" value="NADH Oxidase"/>
    <property type="match status" value="1"/>
</dbReference>
<feature type="compositionally biased region" description="Low complexity" evidence="6">
    <location>
        <begin position="20"/>
        <end position="31"/>
    </location>
</feature>
<dbReference type="EMBL" id="UGSG01000001">
    <property type="protein sequence ID" value="SUA81942.1"/>
    <property type="molecule type" value="Genomic_DNA"/>
</dbReference>
<evidence type="ECO:0000256" key="1">
    <source>
        <dbReference type="ARBA" id="ARBA00001917"/>
    </source>
</evidence>
<evidence type="ECO:0000256" key="5">
    <source>
        <dbReference type="ARBA" id="ARBA00023002"/>
    </source>
</evidence>
<dbReference type="GO" id="GO:0016491">
    <property type="term" value="F:oxidoreductase activity"/>
    <property type="evidence" value="ECO:0007669"/>
    <property type="project" value="UniProtKB-KW"/>
</dbReference>
<dbReference type="STRING" id="93220.A6P55_20900"/>
<dbReference type="PANTHER" id="PTHR43673">
    <property type="entry name" value="NAD(P)H NITROREDUCTASE YDGI-RELATED"/>
    <property type="match status" value="1"/>
</dbReference>
<evidence type="ECO:0000313" key="8">
    <source>
        <dbReference type="EMBL" id="SUA81942.1"/>
    </source>
</evidence>
<dbReference type="Proteomes" id="UP000254573">
    <property type="component" value="Unassembled WGS sequence"/>
</dbReference>
<dbReference type="SUPFAM" id="SSF55469">
    <property type="entry name" value="FMN-dependent nitroreductase-like"/>
    <property type="match status" value="1"/>
</dbReference>
<proteinExistence type="inferred from homology"/>
<organism evidence="8 9">
    <name type="scientific">Pandoraea pnomenusa</name>
    <dbReference type="NCBI Taxonomy" id="93220"/>
    <lineage>
        <taxon>Bacteria</taxon>
        <taxon>Pseudomonadati</taxon>
        <taxon>Pseudomonadota</taxon>
        <taxon>Betaproteobacteria</taxon>
        <taxon>Burkholderiales</taxon>
        <taxon>Burkholderiaceae</taxon>
        <taxon>Pandoraea</taxon>
    </lineage>
</organism>
<evidence type="ECO:0000256" key="3">
    <source>
        <dbReference type="ARBA" id="ARBA00022630"/>
    </source>
</evidence>